<reference evidence="3" key="1">
    <citation type="journal article" date="2020" name="Fungal Divers.">
        <title>Resolving the Mortierellaceae phylogeny through synthesis of multi-gene phylogenetics and phylogenomics.</title>
        <authorList>
            <person name="Vandepol N."/>
            <person name="Liber J."/>
            <person name="Desiro A."/>
            <person name="Na H."/>
            <person name="Kennedy M."/>
            <person name="Barry K."/>
            <person name="Grigoriev I.V."/>
            <person name="Miller A.N."/>
            <person name="O'Donnell K."/>
            <person name="Stajich J.E."/>
            <person name="Bonito G."/>
        </authorList>
    </citation>
    <scope>NUCLEOTIDE SEQUENCE</scope>
    <source>
        <strain evidence="3">KOD1015</strain>
    </source>
</reference>
<feature type="transmembrane region" description="Helical" evidence="2">
    <location>
        <begin position="54"/>
        <end position="76"/>
    </location>
</feature>
<keyword evidence="2" id="KW-0472">Membrane</keyword>
<sequence>NVPMLKPGTALTDLDGDIIMFSSDTGRLTFHRYSTSLNQWISSGSSNQQKGTPVAAIAGGIFGAIAVLVLVGFMFYRRRNRKKNNNIELEPVESTTTNTATTTA</sequence>
<dbReference type="AlphaFoldDB" id="A0A9P6FW35"/>
<dbReference type="Proteomes" id="UP000780801">
    <property type="component" value="Unassembled WGS sequence"/>
</dbReference>
<dbReference type="EMBL" id="JAABOA010001029">
    <property type="protein sequence ID" value="KAF9582497.1"/>
    <property type="molecule type" value="Genomic_DNA"/>
</dbReference>
<feature type="region of interest" description="Disordered" evidence="1">
    <location>
        <begin position="84"/>
        <end position="104"/>
    </location>
</feature>
<feature type="compositionally biased region" description="Low complexity" evidence="1">
    <location>
        <begin position="95"/>
        <end position="104"/>
    </location>
</feature>
<gene>
    <name evidence="3" type="ORF">BGW38_000132</name>
</gene>
<name>A0A9P6FW35_9FUNG</name>
<evidence type="ECO:0000313" key="4">
    <source>
        <dbReference type="Proteomes" id="UP000780801"/>
    </source>
</evidence>
<proteinExistence type="predicted"/>
<keyword evidence="4" id="KW-1185">Reference proteome</keyword>
<evidence type="ECO:0000256" key="2">
    <source>
        <dbReference type="SAM" id="Phobius"/>
    </source>
</evidence>
<evidence type="ECO:0000313" key="3">
    <source>
        <dbReference type="EMBL" id="KAF9582497.1"/>
    </source>
</evidence>
<evidence type="ECO:0000256" key="1">
    <source>
        <dbReference type="SAM" id="MobiDB-lite"/>
    </source>
</evidence>
<organism evidence="3 4">
    <name type="scientific">Lunasporangiospora selenospora</name>
    <dbReference type="NCBI Taxonomy" id="979761"/>
    <lineage>
        <taxon>Eukaryota</taxon>
        <taxon>Fungi</taxon>
        <taxon>Fungi incertae sedis</taxon>
        <taxon>Mucoromycota</taxon>
        <taxon>Mortierellomycotina</taxon>
        <taxon>Mortierellomycetes</taxon>
        <taxon>Mortierellales</taxon>
        <taxon>Mortierellaceae</taxon>
        <taxon>Lunasporangiospora</taxon>
    </lineage>
</organism>
<feature type="non-terminal residue" evidence="3">
    <location>
        <position position="1"/>
    </location>
</feature>
<accession>A0A9P6FW35</accession>
<protein>
    <submittedName>
        <fullName evidence="3">Uncharacterized protein</fullName>
    </submittedName>
</protein>
<comment type="caution">
    <text evidence="3">The sequence shown here is derived from an EMBL/GenBank/DDBJ whole genome shotgun (WGS) entry which is preliminary data.</text>
</comment>
<keyword evidence="2" id="KW-1133">Transmembrane helix</keyword>
<keyword evidence="2" id="KW-0812">Transmembrane</keyword>